<accession>A0A5D3CWL6</accession>
<dbReference type="GO" id="GO:0005739">
    <property type="term" value="C:mitochondrion"/>
    <property type="evidence" value="ECO:0007669"/>
    <property type="project" value="TreeGrafter"/>
</dbReference>
<name>A0A5D3CWL6_CUCMM</name>
<proteinExistence type="predicted"/>
<dbReference type="EMBL" id="SSTD01008669">
    <property type="protein sequence ID" value="TYK15324.1"/>
    <property type="molecule type" value="Genomic_DNA"/>
</dbReference>
<reference evidence="1 2" key="1">
    <citation type="submission" date="2019-08" db="EMBL/GenBank/DDBJ databases">
        <title>Draft genome sequences of two oriental melons (Cucumis melo L. var makuwa).</title>
        <authorList>
            <person name="Kwon S.-Y."/>
        </authorList>
    </citation>
    <scope>NUCLEOTIDE SEQUENCE [LARGE SCALE GENOMIC DNA]</scope>
    <source>
        <strain evidence="2">cv. Chang Bougi</strain>
        <tissue evidence="1">Leaf</tissue>
    </source>
</reference>
<sequence>MFYWWLDALATKRDGMLSSTVVRAIFRSSSGKAATLLTVGARAAPTRSPLHIASKQPFSQFTLRIPIEMNFFMESMLLFHSATSSSLMTSKLCVSRHSYGWLSEVSGLQSLIYDDDWKRF</sequence>
<dbReference type="PANTHER" id="PTHR33156">
    <property type="entry name" value="OS02G0230000 PROTEIN"/>
    <property type="match status" value="1"/>
</dbReference>
<dbReference type="AlphaFoldDB" id="A0A5D3CWL6"/>
<dbReference type="PANTHER" id="PTHR33156:SF48">
    <property type="entry name" value="PROTEIN NUCLEAR FUSION DEFECTIVE 6, MITOCHONDRIAL"/>
    <property type="match status" value="1"/>
</dbReference>
<organism evidence="1 2">
    <name type="scientific">Cucumis melo var. makuwa</name>
    <name type="common">Oriental melon</name>
    <dbReference type="NCBI Taxonomy" id="1194695"/>
    <lineage>
        <taxon>Eukaryota</taxon>
        <taxon>Viridiplantae</taxon>
        <taxon>Streptophyta</taxon>
        <taxon>Embryophyta</taxon>
        <taxon>Tracheophyta</taxon>
        <taxon>Spermatophyta</taxon>
        <taxon>Magnoliopsida</taxon>
        <taxon>eudicotyledons</taxon>
        <taxon>Gunneridae</taxon>
        <taxon>Pentapetalae</taxon>
        <taxon>rosids</taxon>
        <taxon>fabids</taxon>
        <taxon>Cucurbitales</taxon>
        <taxon>Cucurbitaceae</taxon>
        <taxon>Benincaseae</taxon>
        <taxon>Cucumis</taxon>
    </lineage>
</organism>
<gene>
    <name evidence="1" type="ORF">E5676_scaffold1706G00340</name>
</gene>
<protein>
    <submittedName>
        <fullName evidence="1">Protein NUCLEAR FUSION DEFECTIVE 6</fullName>
    </submittedName>
</protein>
<dbReference type="InterPro" id="IPR043459">
    <property type="entry name" value="NFD6/NOXY2-like"/>
</dbReference>
<comment type="caution">
    <text evidence="1">The sequence shown here is derived from an EMBL/GenBank/DDBJ whole genome shotgun (WGS) entry which is preliminary data.</text>
</comment>
<evidence type="ECO:0000313" key="1">
    <source>
        <dbReference type="EMBL" id="TYK15324.1"/>
    </source>
</evidence>
<dbReference type="Proteomes" id="UP000321947">
    <property type="component" value="Unassembled WGS sequence"/>
</dbReference>
<evidence type="ECO:0000313" key="2">
    <source>
        <dbReference type="Proteomes" id="UP000321947"/>
    </source>
</evidence>